<keyword evidence="2" id="KW-1185">Reference proteome</keyword>
<sequence length="61" mass="6892">MWDESEVLWGYKLDLSITSQILRSSVEAILSKIRPFAKRIILFVAMLRGKPSLCSTFGSSD</sequence>
<protein>
    <submittedName>
        <fullName evidence="1">Uncharacterized protein</fullName>
    </submittedName>
</protein>
<name>A0A9W8J813_9AGAR</name>
<dbReference type="Proteomes" id="UP001140091">
    <property type="component" value="Unassembled WGS sequence"/>
</dbReference>
<evidence type="ECO:0000313" key="1">
    <source>
        <dbReference type="EMBL" id="KAJ2925908.1"/>
    </source>
</evidence>
<comment type="caution">
    <text evidence="1">The sequence shown here is derived from an EMBL/GenBank/DDBJ whole genome shotgun (WGS) entry which is preliminary data.</text>
</comment>
<evidence type="ECO:0000313" key="2">
    <source>
        <dbReference type="Proteomes" id="UP001140091"/>
    </source>
</evidence>
<dbReference type="AlphaFoldDB" id="A0A9W8J813"/>
<proteinExistence type="predicted"/>
<feature type="non-terminal residue" evidence="1">
    <location>
        <position position="61"/>
    </location>
</feature>
<dbReference type="EMBL" id="JANBPK010001100">
    <property type="protein sequence ID" value="KAJ2925908.1"/>
    <property type="molecule type" value="Genomic_DNA"/>
</dbReference>
<reference evidence="1" key="1">
    <citation type="submission" date="2022-06" db="EMBL/GenBank/DDBJ databases">
        <title>Genome Sequence of Candolleomyces eurysporus.</title>
        <authorList>
            <person name="Buettner E."/>
        </authorList>
    </citation>
    <scope>NUCLEOTIDE SEQUENCE</scope>
    <source>
        <strain evidence="1">VTCC 930004</strain>
    </source>
</reference>
<accession>A0A9W8J813</accession>
<gene>
    <name evidence="1" type="ORF">H1R20_g11185</name>
</gene>
<organism evidence="1 2">
    <name type="scientific">Candolleomyces eurysporus</name>
    <dbReference type="NCBI Taxonomy" id="2828524"/>
    <lineage>
        <taxon>Eukaryota</taxon>
        <taxon>Fungi</taxon>
        <taxon>Dikarya</taxon>
        <taxon>Basidiomycota</taxon>
        <taxon>Agaricomycotina</taxon>
        <taxon>Agaricomycetes</taxon>
        <taxon>Agaricomycetidae</taxon>
        <taxon>Agaricales</taxon>
        <taxon>Agaricineae</taxon>
        <taxon>Psathyrellaceae</taxon>
        <taxon>Candolleomyces</taxon>
    </lineage>
</organism>